<sequence>MAIDFKVGTDWGCMLHTRQEYRGNAFSDEARAGRKLIASASAWELTHDTRQLPRLVEFMRNVRGGAYASGAAPDQLAQALRAALERGDVIAVAPKPRASRGRGAPVQQQIRPYYPTVTPSQLFRRALPLVCAARSFERPKLPRLAADDGLAIWYARPGDVLPDGTIATPVSTPLGDARPFEYTEDPQFGDVQELAARGVSELDEAECFADYHSDMEQCQVARAMYQDPRTYALCTQRAFDKFQACRGY</sequence>
<organism evidence="1 2">
    <name type="scientific">Paraburkholderia tuberum</name>
    <dbReference type="NCBI Taxonomy" id="157910"/>
    <lineage>
        <taxon>Bacteria</taxon>
        <taxon>Pseudomonadati</taxon>
        <taxon>Pseudomonadota</taxon>
        <taxon>Betaproteobacteria</taxon>
        <taxon>Burkholderiales</taxon>
        <taxon>Burkholderiaceae</taxon>
        <taxon>Paraburkholderia</taxon>
    </lineage>
</organism>
<name>A0A1H1H837_9BURK</name>
<dbReference type="STRING" id="157910.SAMN05445850_3345"/>
<evidence type="ECO:0000313" key="1">
    <source>
        <dbReference type="EMBL" id="SDR21617.1"/>
    </source>
</evidence>
<evidence type="ECO:0000313" key="2">
    <source>
        <dbReference type="Proteomes" id="UP000199365"/>
    </source>
</evidence>
<dbReference type="EMBL" id="FNKX01000001">
    <property type="protein sequence ID" value="SDR21617.1"/>
    <property type="molecule type" value="Genomic_DNA"/>
</dbReference>
<dbReference type="Proteomes" id="UP000199365">
    <property type="component" value="Unassembled WGS sequence"/>
</dbReference>
<reference evidence="2" key="1">
    <citation type="submission" date="2016-10" db="EMBL/GenBank/DDBJ databases">
        <authorList>
            <person name="Varghese N."/>
            <person name="Submissions S."/>
        </authorList>
    </citation>
    <scope>NUCLEOTIDE SEQUENCE [LARGE SCALE GENOMIC DNA]</scope>
    <source>
        <strain evidence="2">DUS833</strain>
    </source>
</reference>
<accession>A0A1H1H837</accession>
<protein>
    <submittedName>
        <fullName evidence="1">Uncharacterized protein</fullName>
    </submittedName>
</protein>
<gene>
    <name evidence="1" type="ORF">SAMN05445850_3345</name>
</gene>
<dbReference type="AlphaFoldDB" id="A0A1H1H837"/>
<dbReference type="RefSeq" id="WP_090804777.1">
    <property type="nucleotide sequence ID" value="NZ_FNKX01000001.1"/>
</dbReference>
<proteinExistence type="predicted"/>
<keyword evidence="2" id="KW-1185">Reference proteome</keyword>